<feature type="region of interest" description="Disordered" evidence="1">
    <location>
        <begin position="26"/>
        <end position="48"/>
    </location>
</feature>
<accession>A0A7D5QD70</accession>
<dbReference type="GeneID" id="56039965"/>
<geneLocation type="plasmid" evidence="3 4">
    <name>unnamed1</name>
</geneLocation>
<dbReference type="RefSeq" id="WP_179270820.1">
    <property type="nucleotide sequence ID" value="NZ_CP058580.1"/>
</dbReference>
<proteinExistence type="predicted"/>
<protein>
    <submittedName>
        <fullName evidence="3">Rhodanese-like domain-containing protein</fullName>
    </submittedName>
</protein>
<dbReference type="InterPro" id="IPR001763">
    <property type="entry name" value="Rhodanese-like_dom"/>
</dbReference>
<dbReference type="OrthoDB" id="252224at2157"/>
<reference evidence="3 4" key="1">
    <citation type="submission" date="2020-06" db="EMBL/GenBank/DDBJ databases">
        <title>NJ-3-1, isolated from saline soil.</title>
        <authorList>
            <person name="Cui H.L."/>
            <person name="Shi X."/>
        </authorList>
    </citation>
    <scope>NUCLEOTIDE SEQUENCE [LARGE SCALE GENOMIC DNA]</scope>
    <source>
        <strain evidence="3 4">NJ-3-1</strain>
        <plasmid evidence="3 4">unnamed1</plasmid>
    </source>
</reference>
<keyword evidence="3" id="KW-0614">Plasmid</keyword>
<dbReference type="Gene3D" id="3.40.250.10">
    <property type="entry name" value="Rhodanese-like domain"/>
    <property type="match status" value="1"/>
</dbReference>
<dbReference type="NCBIfam" id="TIGR01409">
    <property type="entry name" value="TAT_signal_seq"/>
    <property type="match status" value="1"/>
</dbReference>
<dbReference type="AlphaFoldDB" id="A0A7D5QD70"/>
<dbReference type="SUPFAM" id="SSF52821">
    <property type="entry name" value="Rhodanese/Cell cycle control phosphatase"/>
    <property type="match status" value="1"/>
</dbReference>
<dbReference type="PROSITE" id="PS51257">
    <property type="entry name" value="PROKAR_LIPOPROTEIN"/>
    <property type="match status" value="1"/>
</dbReference>
<dbReference type="KEGG" id="halu:HUG12_20860"/>
<sequence length="255" mass="27499">MERRRFLRAAGAAGLAGTVAVSGCLGGSNGNEADGYPPTQEDTPDEQSVDVEGFETVDVEGTAVQLAPIDAAYYWYGRREARFVDARGRSQYDRSRVLGAALSPAPDGGSNDPTADWPADDRIVCYCGCPHHLSSLRAATFIENGYEDVYVIDEGFWEWHERGYPMAGSEVEGQPASYEIRGRVGPAHAGGMAWAWHDESGQREAAPIDADGSYLLELKFSGLTRSSPIRVETPAYEFEAPLADLLSTTVTGPDA</sequence>
<evidence type="ECO:0000259" key="2">
    <source>
        <dbReference type="PROSITE" id="PS50206"/>
    </source>
</evidence>
<name>A0A7D5QD70_9EURY</name>
<dbReference type="EMBL" id="CP058580">
    <property type="protein sequence ID" value="QLG64237.1"/>
    <property type="molecule type" value="Genomic_DNA"/>
</dbReference>
<dbReference type="PROSITE" id="PS50206">
    <property type="entry name" value="RHODANESE_3"/>
    <property type="match status" value="1"/>
</dbReference>
<dbReference type="Proteomes" id="UP000509626">
    <property type="component" value="Plasmid unnamed1"/>
</dbReference>
<dbReference type="CDD" id="cd00158">
    <property type="entry name" value="RHOD"/>
    <property type="match status" value="1"/>
</dbReference>
<evidence type="ECO:0000256" key="1">
    <source>
        <dbReference type="SAM" id="MobiDB-lite"/>
    </source>
</evidence>
<organism evidence="3 4">
    <name type="scientific">Halorarum salinum</name>
    <dbReference type="NCBI Taxonomy" id="2743089"/>
    <lineage>
        <taxon>Archaea</taxon>
        <taxon>Methanobacteriati</taxon>
        <taxon>Methanobacteriota</taxon>
        <taxon>Stenosarchaea group</taxon>
        <taxon>Halobacteria</taxon>
        <taxon>Halobacteriales</taxon>
        <taxon>Haloferacaceae</taxon>
        <taxon>Halorarum</taxon>
    </lineage>
</organism>
<gene>
    <name evidence="3" type="ORF">HUG12_20860</name>
</gene>
<keyword evidence="4" id="KW-1185">Reference proteome</keyword>
<dbReference type="Pfam" id="PF00581">
    <property type="entry name" value="Rhodanese"/>
    <property type="match status" value="1"/>
</dbReference>
<dbReference type="InterPro" id="IPR036873">
    <property type="entry name" value="Rhodanese-like_dom_sf"/>
</dbReference>
<dbReference type="InterPro" id="IPR019546">
    <property type="entry name" value="TAT_signal_bac_arc"/>
</dbReference>
<feature type="domain" description="Rhodanese" evidence="2">
    <location>
        <begin position="77"/>
        <end position="168"/>
    </location>
</feature>
<evidence type="ECO:0000313" key="4">
    <source>
        <dbReference type="Proteomes" id="UP000509626"/>
    </source>
</evidence>
<evidence type="ECO:0000313" key="3">
    <source>
        <dbReference type="EMBL" id="QLG64237.1"/>
    </source>
</evidence>